<proteinExistence type="inferred from homology"/>
<feature type="domain" description="Bacterial sugar transferase" evidence="8">
    <location>
        <begin position="313"/>
        <end position="499"/>
    </location>
</feature>
<protein>
    <submittedName>
        <fullName evidence="9">Exopolysaccharide biosynthesis polyprenyl glycosylphosphotransferase</fullName>
    </submittedName>
</protein>
<gene>
    <name evidence="9" type="ORF">FHX33_003353</name>
</gene>
<feature type="transmembrane region" description="Helical" evidence="7">
    <location>
        <begin position="110"/>
        <end position="127"/>
    </location>
</feature>
<dbReference type="NCBIfam" id="TIGR03025">
    <property type="entry name" value="EPS_sugtrans"/>
    <property type="match status" value="1"/>
</dbReference>
<dbReference type="PANTHER" id="PTHR30576:SF10">
    <property type="entry name" value="SLL5057 PROTEIN"/>
    <property type="match status" value="1"/>
</dbReference>
<dbReference type="PANTHER" id="PTHR30576">
    <property type="entry name" value="COLANIC BIOSYNTHESIS UDP-GLUCOSE LIPID CARRIER TRANSFERASE"/>
    <property type="match status" value="1"/>
</dbReference>
<dbReference type="EMBL" id="JACHVP010000004">
    <property type="protein sequence ID" value="MBB2968577.1"/>
    <property type="molecule type" value="Genomic_DNA"/>
</dbReference>
<dbReference type="InterPro" id="IPR003362">
    <property type="entry name" value="Bact_transf"/>
</dbReference>
<keyword evidence="4 7" id="KW-0812">Transmembrane</keyword>
<feature type="transmembrane region" description="Helical" evidence="7">
    <location>
        <begin position="35"/>
        <end position="57"/>
    </location>
</feature>
<dbReference type="Proteomes" id="UP000538196">
    <property type="component" value="Unassembled WGS sequence"/>
</dbReference>
<name>A0A7W4UYN1_LEIAQ</name>
<comment type="caution">
    <text evidence="9">The sequence shown here is derived from an EMBL/GenBank/DDBJ whole genome shotgun (WGS) entry which is preliminary data.</text>
</comment>
<evidence type="ECO:0000259" key="8">
    <source>
        <dbReference type="Pfam" id="PF02397"/>
    </source>
</evidence>
<reference evidence="9 10" key="1">
    <citation type="submission" date="2020-08" db="EMBL/GenBank/DDBJ databases">
        <title>Sequencing the genomes of 1000 actinobacteria strains.</title>
        <authorList>
            <person name="Klenk H.-P."/>
        </authorList>
    </citation>
    <scope>NUCLEOTIDE SEQUENCE [LARGE SCALE GENOMIC DNA]</scope>
    <source>
        <strain evidence="9 10">DSM 20146</strain>
    </source>
</reference>
<dbReference type="InterPro" id="IPR017475">
    <property type="entry name" value="EPS_sugar_tfrase"/>
</dbReference>
<sequence length="506" mass="55894">MTVIKPRIAFADARRAQVPTASSERTWARRYRQHLMLTDTAIVLASTIGAMFLRFGFDDTATPVAGFPTDYLTLSLFIALTWLGMLSLFHTRDPRVIGVGLGEYKRVVNATALTFGLLAILFLIAKIDIARGYFVVALPAGMVCVLTSRWLWRQWLTRQRLHDHYLSRALVVGGIRDVDYVVKQIDQASGAAYKVVGVSLDTGKRTGAKKEAALSGSIATTTREVPIVSDLDGVAQAASRLGADTVIVAGSALGGAEYVRRLSWKLEGTATDLVLASPLTDVAGPRIRFRPVEGLPLIQVEIPQFEGGKHLMKRAFDICSSAFGLLLISPLLLIIAALIKLDDGGPVFFSQERVGRRGETFRMYKFRSMVVDAEARRAELASLDEGNGVLFKMKNDPRITRLGAVLRKFSLDELPQLFNVLLGDMSLVGPRPPLESEVKGYANHVHRRLFIKPGLTGMWQVNGRSDLSWDESVRLDLYYVENWSLLGDLVIIWRTIRVIAHPAGAY</sequence>
<evidence type="ECO:0000256" key="1">
    <source>
        <dbReference type="ARBA" id="ARBA00004141"/>
    </source>
</evidence>
<feature type="transmembrane region" description="Helical" evidence="7">
    <location>
        <begin position="133"/>
        <end position="152"/>
    </location>
</feature>
<evidence type="ECO:0000256" key="4">
    <source>
        <dbReference type="ARBA" id="ARBA00022692"/>
    </source>
</evidence>
<keyword evidence="3 9" id="KW-0808">Transferase</keyword>
<comment type="subcellular location">
    <subcellularLocation>
        <location evidence="1">Membrane</location>
        <topology evidence="1">Multi-pass membrane protein</topology>
    </subcellularLocation>
</comment>
<evidence type="ECO:0000256" key="6">
    <source>
        <dbReference type="ARBA" id="ARBA00023136"/>
    </source>
</evidence>
<evidence type="ECO:0000256" key="2">
    <source>
        <dbReference type="ARBA" id="ARBA00006464"/>
    </source>
</evidence>
<accession>A0A7W4UYN1</accession>
<evidence type="ECO:0000256" key="5">
    <source>
        <dbReference type="ARBA" id="ARBA00022989"/>
    </source>
</evidence>
<comment type="similarity">
    <text evidence="2">Belongs to the bacterial sugar transferase family.</text>
</comment>
<evidence type="ECO:0000256" key="7">
    <source>
        <dbReference type="SAM" id="Phobius"/>
    </source>
</evidence>
<evidence type="ECO:0000313" key="9">
    <source>
        <dbReference type="EMBL" id="MBB2968577.1"/>
    </source>
</evidence>
<feature type="transmembrane region" description="Helical" evidence="7">
    <location>
        <begin position="318"/>
        <end position="339"/>
    </location>
</feature>
<dbReference type="GO" id="GO:0016780">
    <property type="term" value="F:phosphotransferase activity, for other substituted phosphate groups"/>
    <property type="evidence" value="ECO:0007669"/>
    <property type="project" value="TreeGrafter"/>
</dbReference>
<keyword evidence="10" id="KW-1185">Reference proteome</keyword>
<dbReference type="Pfam" id="PF02397">
    <property type="entry name" value="Bac_transf"/>
    <property type="match status" value="1"/>
</dbReference>
<keyword evidence="5 7" id="KW-1133">Transmembrane helix</keyword>
<organism evidence="9 10">
    <name type="scientific">Leifsonia aquatica</name>
    <name type="common">Corynebacterium aquaticum</name>
    <dbReference type="NCBI Taxonomy" id="144185"/>
    <lineage>
        <taxon>Bacteria</taxon>
        <taxon>Bacillati</taxon>
        <taxon>Actinomycetota</taxon>
        <taxon>Actinomycetes</taxon>
        <taxon>Micrococcales</taxon>
        <taxon>Microbacteriaceae</taxon>
        <taxon>Leifsonia</taxon>
    </lineage>
</organism>
<dbReference type="GO" id="GO:0016020">
    <property type="term" value="C:membrane"/>
    <property type="evidence" value="ECO:0007669"/>
    <property type="project" value="UniProtKB-SubCell"/>
</dbReference>
<evidence type="ECO:0000313" key="10">
    <source>
        <dbReference type="Proteomes" id="UP000538196"/>
    </source>
</evidence>
<evidence type="ECO:0000256" key="3">
    <source>
        <dbReference type="ARBA" id="ARBA00022679"/>
    </source>
</evidence>
<feature type="transmembrane region" description="Helical" evidence="7">
    <location>
        <begin position="69"/>
        <end position="89"/>
    </location>
</feature>
<dbReference type="RefSeq" id="WP_021758835.1">
    <property type="nucleotide sequence ID" value="NZ_JACHVP010000004.1"/>
</dbReference>
<keyword evidence="6 7" id="KW-0472">Membrane</keyword>
<dbReference type="Pfam" id="PF13727">
    <property type="entry name" value="CoA_binding_3"/>
    <property type="match status" value="1"/>
</dbReference>
<dbReference type="AlphaFoldDB" id="A0A7W4UYN1"/>